<dbReference type="GO" id="GO:0008984">
    <property type="term" value="F:protein-glutamate methylesterase activity"/>
    <property type="evidence" value="ECO:0007669"/>
    <property type="project" value="UniProtKB-UniRule"/>
</dbReference>
<evidence type="ECO:0000313" key="11">
    <source>
        <dbReference type="Proteomes" id="UP000027341"/>
    </source>
</evidence>
<evidence type="ECO:0000259" key="8">
    <source>
        <dbReference type="PROSITE" id="PS50110"/>
    </source>
</evidence>
<keyword evidence="3 5" id="KW-0378">Hydrolase</keyword>
<reference evidence="10 11" key="1">
    <citation type="submission" date="2014-04" db="EMBL/GenBank/DDBJ databases">
        <title>Draft genome sequence of Hydrogenovibrio marinus MH-110, a model organism for aerobic H2 metabolism.</title>
        <authorList>
            <person name="Cha H.J."/>
            <person name="Jo B.H."/>
            <person name="Hwang B.H."/>
        </authorList>
    </citation>
    <scope>NUCLEOTIDE SEQUENCE [LARGE SCALE GENOMIC DNA]</scope>
    <source>
        <strain evidence="10 11">MH-110</strain>
    </source>
</reference>
<dbReference type="PROSITE" id="PS50122">
    <property type="entry name" value="CHEB"/>
    <property type="match status" value="1"/>
</dbReference>
<dbReference type="SUPFAM" id="SSF52172">
    <property type="entry name" value="CheY-like"/>
    <property type="match status" value="1"/>
</dbReference>
<dbReference type="Pfam" id="PF00072">
    <property type="entry name" value="Response_reg"/>
    <property type="match status" value="1"/>
</dbReference>
<evidence type="ECO:0000256" key="1">
    <source>
        <dbReference type="ARBA" id="ARBA00022490"/>
    </source>
</evidence>
<dbReference type="EC" id="3.5.1.44" evidence="5"/>
<dbReference type="GO" id="GO:0005737">
    <property type="term" value="C:cytoplasm"/>
    <property type="evidence" value="ECO:0007669"/>
    <property type="project" value="UniProtKB-SubCell"/>
</dbReference>
<comment type="catalytic activity">
    <reaction evidence="4 5">
        <text>[protein]-L-glutamate 5-O-methyl ester + H2O = L-glutamyl-[protein] + methanol + H(+)</text>
        <dbReference type="Rhea" id="RHEA:23236"/>
        <dbReference type="Rhea" id="RHEA-COMP:10208"/>
        <dbReference type="Rhea" id="RHEA-COMP:10311"/>
        <dbReference type="ChEBI" id="CHEBI:15377"/>
        <dbReference type="ChEBI" id="CHEBI:15378"/>
        <dbReference type="ChEBI" id="CHEBI:17790"/>
        <dbReference type="ChEBI" id="CHEBI:29973"/>
        <dbReference type="ChEBI" id="CHEBI:82795"/>
        <dbReference type="EC" id="3.1.1.61"/>
    </reaction>
</comment>
<dbReference type="InterPro" id="IPR001789">
    <property type="entry name" value="Sig_transdc_resp-reg_receiver"/>
</dbReference>
<protein>
    <recommendedName>
        <fullName evidence="5">Protein-glutamate methylesterase/protein-glutamine glutaminase</fullName>
        <ecNumber evidence="5">3.1.1.61</ecNumber>
        <ecNumber evidence="5">3.5.1.44</ecNumber>
    </recommendedName>
</protein>
<dbReference type="InterPro" id="IPR011006">
    <property type="entry name" value="CheY-like_superfamily"/>
</dbReference>
<gene>
    <name evidence="5" type="primary">cheB</name>
    <name evidence="10" type="ORF">EI16_00375</name>
</gene>
<dbReference type="EMBL" id="JMIU01000001">
    <property type="protein sequence ID" value="KDN94808.1"/>
    <property type="molecule type" value="Genomic_DNA"/>
</dbReference>
<comment type="subcellular location">
    <subcellularLocation>
        <location evidence="5">Cytoplasm</location>
    </subcellularLocation>
</comment>
<keyword evidence="2 5" id="KW-0145">Chemotaxis</keyword>
<dbReference type="PANTHER" id="PTHR42872:SF6">
    <property type="entry name" value="PROTEIN-GLUTAMATE METHYLESTERASE_PROTEIN-GLUTAMINE GLUTAMINASE"/>
    <property type="match status" value="1"/>
</dbReference>
<dbReference type="PANTHER" id="PTHR42872">
    <property type="entry name" value="PROTEIN-GLUTAMATE METHYLESTERASE/PROTEIN-GLUTAMINE GLUTAMINASE"/>
    <property type="match status" value="1"/>
</dbReference>
<feature type="active site" evidence="5 6">
    <location>
        <position position="197"/>
    </location>
</feature>
<evidence type="ECO:0000256" key="6">
    <source>
        <dbReference type="PROSITE-ProRule" id="PRU00050"/>
    </source>
</evidence>
<comment type="similarity">
    <text evidence="5">Belongs to the CheB family.</text>
</comment>
<feature type="domain" description="CheB-type methylesterase" evidence="9">
    <location>
        <begin position="185"/>
        <end position="375"/>
    </location>
</feature>
<organism evidence="10 11">
    <name type="scientific">Hydrogenovibrio marinus</name>
    <dbReference type="NCBI Taxonomy" id="28885"/>
    <lineage>
        <taxon>Bacteria</taxon>
        <taxon>Pseudomonadati</taxon>
        <taxon>Pseudomonadota</taxon>
        <taxon>Gammaproteobacteria</taxon>
        <taxon>Thiotrichales</taxon>
        <taxon>Piscirickettsiaceae</taxon>
        <taxon>Hydrogenovibrio</taxon>
    </lineage>
</organism>
<dbReference type="EC" id="3.1.1.61" evidence="5"/>
<feature type="domain" description="Response regulatory" evidence="8">
    <location>
        <begin position="5"/>
        <end position="122"/>
    </location>
</feature>
<dbReference type="PROSITE" id="PS50110">
    <property type="entry name" value="RESPONSE_REGULATORY"/>
    <property type="match status" value="1"/>
</dbReference>
<dbReference type="PIRSF" id="PIRSF000876">
    <property type="entry name" value="RR_chemtxs_CheB"/>
    <property type="match status" value="1"/>
</dbReference>
<dbReference type="GO" id="GO:0050568">
    <property type="term" value="F:protein-glutamine glutaminase activity"/>
    <property type="evidence" value="ECO:0007669"/>
    <property type="project" value="UniProtKB-UniRule"/>
</dbReference>
<dbReference type="HAMAP" id="MF_00099">
    <property type="entry name" value="CheB_chemtxs"/>
    <property type="match status" value="1"/>
</dbReference>
<dbReference type="NCBIfam" id="NF009206">
    <property type="entry name" value="PRK12555.1"/>
    <property type="match status" value="1"/>
</dbReference>
<dbReference type="Gene3D" id="3.40.50.2300">
    <property type="match status" value="1"/>
</dbReference>
<evidence type="ECO:0000256" key="5">
    <source>
        <dbReference type="HAMAP-Rule" id="MF_00099"/>
    </source>
</evidence>
<keyword evidence="11" id="KW-1185">Reference proteome</keyword>
<dbReference type="CDD" id="cd16432">
    <property type="entry name" value="CheB_Rec"/>
    <property type="match status" value="1"/>
</dbReference>
<evidence type="ECO:0000313" key="10">
    <source>
        <dbReference type="EMBL" id="KDN94808.1"/>
    </source>
</evidence>
<comment type="function">
    <text evidence="5">Involved in chemotaxis. Part of a chemotaxis signal transduction system that modulates chemotaxis in response to various stimuli. Catalyzes the demethylation of specific methylglutamate residues introduced into the chemoreceptors (methyl-accepting chemotaxis proteins or MCP) by CheR. Also mediates the irreversible deamidation of specific glutamine residues to glutamic acid.</text>
</comment>
<keyword evidence="1 5" id="KW-0963">Cytoplasm</keyword>
<dbReference type="STRING" id="28885.EI16_00375"/>
<dbReference type="GO" id="GO:0000156">
    <property type="term" value="F:phosphorelay response regulator activity"/>
    <property type="evidence" value="ECO:0007669"/>
    <property type="project" value="InterPro"/>
</dbReference>
<dbReference type="InterPro" id="IPR035909">
    <property type="entry name" value="CheB_C"/>
</dbReference>
<dbReference type="InterPro" id="IPR000673">
    <property type="entry name" value="Sig_transdc_resp-reg_Me-estase"/>
</dbReference>
<sequence>MSKVKVLIVDDSSLVRQMLSDMLDSDPFIEVVGTASDPYDAREKVKTLRPDVLTLDIEMPRMDGVTFLKNLMRLHPMPVVMVSTLTEKGADITFEALDLGAVDFVTKPKIDLEHTFEAYSLEIRRKVKIAAKVSKEQLVRQYERYVQNLNSKPAFKPNLAAKADRVPDKLNVDAIIPSKPVPKSFGKTHQVIALGASTGGTEAIKEVLMRLPENTPPIVITQHIPAAFSLPFANRMDTIAAMRVVQAEDGQEILPGWVYIAPGDRHLLVEKQGAKYICRLNDGPPVNRHKPSVDVMFRSVLQTVGTNAIGVILTGMGADGAQGLKELREIGVHTVAQDEKTSVVWGMPGEATKIGAAEEVMPLDKVAEKILSWVK</sequence>
<evidence type="ECO:0000259" key="9">
    <source>
        <dbReference type="PROSITE" id="PS50122"/>
    </source>
</evidence>
<comment type="domain">
    <text evidence="5">Contains a C-terminal catalytic domain, and an N-terminal region which modulates catalytic activity.</text>
</comment>
<dbReference type="CDD" id="cd17541">
    <property type="entry name" value="REC_CheB-like"/>
    <property type="match status" value="1"/>
</dbReference>
<evidence type="ECO:0000256" key="7">
    <source>
        <dbReference type="PROSITE-ProRule" id="PRU00169"/>
    </source>
</evidence>
<comment type="PTM">
    <text evidence="5">Phosphorylated by CheA. Phosphorylation of the N-terminal regulatory domain activates the methylesterase activity.</text>
</comment>
<dbReference type="InterPro" id="IPR008248">
    <property type="entry name" value="CheB-like"/>
</dbReference>
<evidence type="ECO:0000256" key="2">
    <source>
        <dbReference type="ARBA" id="ARBA00022500"/>
    </source>
</evidence>
<dbReference type="Gene3D" id="3.40.50.180">
    <property type="entry name" value="Methylesterase CheB, C-terminal domain"/>
    <property type="match status" value="1"/>
</dbReference>
<dbReference type="SMART" id="SM00448">
    <property type="entry name" value="REC"/>
    <property type="match status" value="1"/>
</dbReference>
<dbReference type="SUPFAM" id="SSF52738">
    <property type="entry name" value="Methylesterase CheB, C-terminal domain"/>
    <property type="match status" value="1"/>
</dbReference>
<feature type="active site" evidence="5 6">
    <location>
        <position position="223"/>
    </location>
</feature>
<dbReference type="Proteomes" id="UP000027341">
    <property type="component" value="Unassembled WGS sequence"/>
</dbReference>
<dbReference type="NCBIfam" id="NF001965">
    <property type="entry name" value="PRK00742.1"/>
    <property type="match status" value="1"/>
</dbReference>
<accession>A0A066ZLX3</accession>
<dbReference type="GO" id="GO:0006935">
    <property type="term" value="P:chemotaxis"/>
    <property type="evidence" value="ECO:0007669"/>
    <property type="project" value="UniProtKB-UniRule"/>
</dbReference>
<dbReference type="AlphaFoldDB" id="A0A066ZLX3"/>
<evidence type="ECO:0000256" key="4">
    <source>
        <dbReference type="ARBA" id="ARBA00048267"/>
    </source>
</evidence>
<dbReference type="RefSeq" id="WP_029908294.1">
    <property type="nucleotide sequence ID" value="NZ_AP020335.1"/>
</dbReference>
<keyword evidence="5 7" id="KW-0597">Phosphoprotein</keyword>
<feature type="modified residue" description="4-aspartylphosphate" evidence="5 7">
    <location>
        <position position="56"/>
    </location>
</feature>
<dbReference type="Pfam" id="PF01339">
    <property type="entry name" value="CheB_methylest"/>
    <property type="match status" value="1"/>
</dbReference>
<comment type="caution">
    <text evidence="10">The sequence shown here is derived from an EMBL/GenBank/DDBJ whole genome shotgun (WGS) entry which is preliminary data.</text>
</comment>
<proteinExistence type="inferred from homology"/>
<feature type="active site" evidence="5 6">
    <location>
        <position position="319"/>
    </location>
</feature>
<name>A0A066ZLX3_HYDMR</name>
<comment type="catalytic activity">
    <reaction evidence="5">
        <text>L-glutaminyl-[protein] + H2O = L-glutamyl-[protein] + NH4(+)</text>
        <dbReference type="Rhea" id="RHEA:16441"/>
        <dbReference type="Rhea" id="RHEA-COMP:10207"/>
        <dbReference type="Rhea" id="RHEA-COMP:10208"/>
        <dbReference type="ChEBI" id="CHEBI:15377"/>
        <dbReference type="ChEBI" id="CHEBI:28938"/>
        <dbReference type="ChEBI" id="CHEBI:29973"/>
        <dbReference type="ChEBI" id="CHEBI:30011"/>
        <dbReference type="EC" id="3.5.1.44"/>
    </reaction>
</comment>
<evidence type="ECO:0000256" key="3">
    <source>
        <dbReference type="ARBA" id="ARBA00022801"/>
    </source>
</evidence>